<organism evidence="1 2">
    <name type="scientific">Stieleria neptunia</name>
    <dbReference type="NCBI Taxonomy" id="2527979"/>
    <lineage>
        <taxon>Bacteria</taxon>
        <taxon>Pseudomonadati</taxon>
        <taxon>Planctomycetota</taxon>
        <taxon>Planctomycetia</taxon>
        <taxon>Pirellulales</taxon>
        <taxon>Pirellulaceae</taxon>
        <taxon>Stieleria</taxon>
    </lineage>
</organism>
<accession>A0A518HRR8</accession>
<dbReference type="Proteomes" id="UP000319004">
    <property type="component" value="Chromosome"/>
</dbReference>
<evidence type="ECO:0000313" key="2">
    <source>
        <dbReference type="Proteomes" id="UP000319004"/>
    </source>
</evidence>
<reference evidence="1 2" key="1">
    <citation type="submission" date="2019-03" db="EMBL/GenBank/DDBJ databases">
        <title>Deep-cultivation of Planctomycetes and their phenomic and genomic characterization uncovers novel biology.</title>
        <authorList>
            <person name="Wiegand S."/>
            <person name="Jogler M."/>
            <person name="Boedeker C."/>
            <person name="Pinto D."/>
            <person name="Vollmers J."/>
            <person name="Rivas-Marin E."/>
            <person name="Kohn T."/>
            <person name="Peeters S.H."/>
            <person name="Heuer A."/>
            <person name="Rast P."/>
            <person name="Oberbeckmann S."/>
            <person name="Bunk B."/>
            <person name="Jeske O."/>
            <person name="Meyerdierks A."/>
            <person name="Storesund J.E."/>
            <person name="Kallscheuer N."/>
            <person name="Luecker S."/>
            <person name="Lage O.M."/>
            <person name="Pohl T."/>
            <person name="Merkel B.J."/>
            <person name="Hornburger P."/>
            <person name="Mueller R.-W."/>
            <person name="Bruemmer F."/>
            <person name="Labrenz M."/>
            <person name="Spormann A.M."/>
            <person name="Op den Camp H."/>
            <person name="Overmann J."/>
            <person name="Amann R."/>
            <person name="Jetten M.S.M."/>
            <person name="Mascher T."/>
            <person name="Medema M.H."/>
            <person name="Devos D.P."/>
            <person name="Kaster A.-K."/>
            <person name="Ovreas L."/>
            <person name="Rohde M."/>
            <person name="Galperin M.Y."/>
            <person name="Jogler C."/>
        </authorList>
    </citation>
    <scope>NUCLEOTIDE SEQUENCE [LARGE SCALE GENOMIC DNA]</scope>
    <source>
        <strain evidence="1 2">Enr13</strain>
    </source>
</reference>
<dbReference type="KEGG" id="snep:Enr13x_33940"/>
<proteinExistence type="predicted"/>
<keyword evidence="2" id="KW-1185">Reference proteome</keyword>
<gene>
    <name evidence="1" type="ORF">Enr13x_33940</name>
</gene>
<dbReference type="EMBL" id="CP037423">
    <property type="protein sequence ID" value="QDV43537.1"/>
    <property type="molecule type" value="Genomic_DNA"/>
</dbReference>
<sequence>MRFPLNEFPTKPNGVRCSNNPFHAVGSRVADSSAEEPLNGLALCRETLGNFPVAPNPVAAARLGELRHAAR</sequence>
<dbReference type="AlphaFoldDB" id="A0A518HRR8"/>
<protein>
    <submittedName>
        <fullName evidence="1">Uncharacterized protein</fullName>
    </submittedName>
</protein>
<name>A0A518HRR8_9BACT</name>
<evidence type="ECO:0000313" key="1">
    <source>
        <dbReference type="EMBL" id="QDV43537.1"/>
    </source>
</evidence>